<proteinExistence type="predicted"/>
<dbReference type="EMBL" id="QURN01000028">
    <property type="protein sequence ID" value="RFC63257.1"/>
    <property type="molecule type" value="Genomic_DNA"/>
</dbReference>
<evidence type="ECO:0000259" key="4">
    <source>
        <dbReference type="PROSITE" id="PS51063"/>
    </source>
</evidence>
<evidence type="ECO:0000313" key="6">
    <source>
        <dbReference type="Proteomes" id="UP000262379"/>
    </source>
</evidence>
<keyword evidence="1" id="KW-0805">Transcription regulation</keyword>
<evidence type="ECO:0000256" key="2">
    <source>
        <dbReference type="ARBA" id="ARBA00023125"/>
    </source>
</evidence>
<dbReference type="SMART" id="SM00100">
    <property type="entry name" value="cNMP"/>
    <property type="match status" value="1"/>
</dbReference>
<dbReference type="SUPFAM" id="SSF46785">
    <property type="entry name" value="Winged helix' DNA-binding domain"/>
    <property type="match status" value="1"/>
</dbReference>
<keyword evidence="6" id="KW-1185">Reference proteome</keyword>
<evidence type="ECO:0000313" key="5">
    <source>
        <dbReference type="EMBL" id="RFC63257.1"/>
    </source>
</evidence>
<accession>A0A371X224</accession>
<dbReference type="RefSeq" id="WP_116625827.1">
    <property type="nucleotide sequence ID" value="NZ_QURN01000028.1"/>
</dbReference>
<dbReference type="InterPro" id="IPR036390">
    <property type="entry name" value="WH_DNA-bd_sf"/>
</dbReference>
<dbReference type="Proteomes" id="UP000262379">
    <property type="component" value="Unassembled WGS sequence"/>
</dbReference>
<evidence type="ECO:0000256" key="1">
    <source>
        <dbReference type="ARBA" id="ARBA00023015"/>
    </source>
</evidence>
<gene>
    <name evidence="5" type="ORF">DY251_20795</name>
</gene>
<reference evidence="6" key="1">
    <citation type="submission" date="2018-08" db="EMBL/GenBank/DDBJ databases">
        <authorList>
            <person name="Im W.T."/>
        </authorList>
    </citation>
    <scope>NUCLEOTIDE SEQUENCE [LARGE SCALE GENOMIC DNA]</scope>
    <source>
        <strain evidence="6">LA-28</strain>
    </source>
</reference>
<dbReference type="InterPro" id="IPR018490">
    <property type="entry name" value="cNMP-bd_dom_sf"/>
</dbReference>
<dbReference type="SUPFAM" id="SSF51206">
    <property type="entry name" value="cAMP-binding domain-like"/>
    <property type="match status" value="1"/>
</dbReference>
<evidence type="ECO:0000256" key="3">
    <source>
        <dbReference type="ARBA" id="ARBA00023163"/>
    </source>
</evidence>
<keyword evidence="3" id="KW-0804">Transcription</keyword>
<feature type="domain" description="HTH crp-type" evidence="4">
    <location>
        <begin position="146"/>
        <end position="220"/>
    </location>
</feature>
<name>A0A371X224_9HYPH</name>
<dbReference type="InterPro" id="IPR000595">
    <property type="entry name" value="cNMP-bd_dom"/>
</dbReference>
<dbReference type="Gene3D" id="1.10.10.10">
    <property type="entry name" value="Winged helix-like DNA-binding domain superfamily/Winged helix DNA-binding domain"/>
    <property type="match status" value="1"/>
</dbReference>
<dbReference type="SMART" id="SM00419">
    <property type="entry name" value="HTH_CRP"/>
    <property type="match status" value="1"/>
</dbReference>
<dbReference type="Pfam" id="PF00027">
    <property type="entry name" value="cNMP_binding"/>
    <property type="match status" value="1"/>
</dbReference>
<dbReference type="AlphaFoldDB" id="A0A371X224"/>
<dbReference type="Pfam" id="PF13545">
    <property type="entry name" value="HTH_Crp_2"/>
    <property type="match status" value="1"/>
</dbReference>
<dbReference type="Gene3D" id="2.60.120.10">
    <property type="entry name" value="Jelly Rolls"/>
    <property type="match status" value="1"/>
</dbReference>
<dbReference type="GO" id="GO:0006355">
    <property type="term" value="P:regulation of DNA-templated transcription"/>
    <property type="evidence" value="ECO:0007669"/>
    <property type="project" value="InterPro"/>
</dbReference>
<keyword evidence="2" id="KW-0238">DNA-binding</keyword>
<dbReference type="InterPro" id="IPR014710">
    <property type="entry name" value="RmlC-like_jellyroll"/>
</dbReference>
<organism evidence="5 6">
    <name type="scientific">Mesorhizobium denitrificans</name>
    <dbReference type="NCBI Taxonomy" id="2294114"/>
    <lineage>
        <taxon>Bacteria</taxon>
        <taxon>Pseudomonadati</taxon>
        <taxon>Pseudomonadota</taxon>
        <taxon>Alphaproteobacteria</taxon>
        <taxon>Hyphomicrobiales</taxon>
        <taxon>Phyllobacteriaceae</taxon>
        <taxon>Mesorhizobium</taxon>
    </lineage>
</organism>
<sequence length="246" mass="27917">MSQALIRKLQNFVKLSATDQRALERAGSERVRRIGPHEDIIREGDKPSSVMLIVDGWACRYKYLEDGRRQIVGFFVPGDICDLNIFLLKEMDHSIGSLTEVLIADISRESLETLMGVSQRIAQALWWDSLVSLAIQREWTINLGQRDAVERMSHLFCEMFLRQQSAGRAQISGCEFPVTQAELGDATGLSTVHVNRTLQQMRSAEMITLHNKRLVIHDLDALMRQAMFNPNYLHLGRDGAHLDAND</sequence>
<dbReference type="PROSITE" id="PS51063">
    <property type="entry name" value="HTH_CRP_2"/>
    <property type="match status" value="1"/>
</dbReference>
<dbReference type="InterPro" id="IPR036388">
    <property type="entry name" value="WH-like_DNA-bd_sf"/>
</dbReference>
<dbReference type="GO" id="GO:0003677">
    <property type="term" value="F:DNA binding"/>
    <property type="evidence" value="ECO:0007669"/>
    <property type="project" value="UniProtKB-KW"/>
</dbReference>
<dbReference type="InterPro" id="IPR012318">
    <property type="entry name" value="HTH_CRP"/>
</dbReference>
<dbReference type="CDD" id="cd00038">
    <property type="entry name" value="CAP_ED"/>
    <property type="match status" value="1"/>
</dbReference>
<protein>
    <submittedName>
        <fullName evidence="5">Crp/Fnr family transcriptional regulator</fullName>
    </submittedName>
</protein>
<comment type="caution">
    <text evidence="5">The sequence shown here is derived from an EMBL/GenBank/DDBJ whole genome shotgun (WGS) entry which is preliminary data.</text>
</comment>